<evidence type="ECO:0000313" key="1">
    <source>
        <dbReference type="EMBL" id="OOG23291.1"/>
    </source>
</evidence>
<accession>A0A1V3NE14</accession>
<dbReference type="OrthoDB" id="5785125at2"/>
<proteinExistence type="predicted"/>
<dbReference type="EMBL" id="MVBK01000069">
    <property type="protein sequence ID" value="OOG23291.1"/>
    <property type="molecule type" value="Genomic_DNA"/>
</dbReference>
<protein>
    <submittedName>
        <fullName evidence="1">Uncharacterized protein</fullName>
    </submittedName>
</protein>
<dbReference type="AlphaFoldDB" id="A0A1V3NE14"/>
<reference evidence="1 2" key="1">
    <citation type="submission" date="2017-02" db="EMBL/GenBank/DDBJ databases">
        <title>Genomic diversity within the haloalkaliphilic genus Thioalkalivibrio.</title>
        <authorList>
            <person name="Ahn A.-C."/>
            <person name="Meier-Kolthoff J."/>
            <person name="Overmars L."/>
            <person name="Richter M."/>
            <person name="Woyke T."/>
            <person name="Sorokin D.Y."/>
            <person name="Muyzer G."/>
        </authorList>
    </citation>
    <scope>NUCLEOTIDE SEQUENCE [LARGE SCALE GENOMIC DNA]</scope>
    <source>
        <strain evidence="1 2">ALJD</strain>
    </source>
</reference>
<dbReference type="Proteomes" id="UP000189462">
    <property type="component" value="Unassembled WGS sequence"/>
</dbReference>
<dbReference type="STRING" id="108003.B1C78_11780"/>
<gene>
    <name evidence="1" type="ORF">B1C78_11780</name>
</gene>
<sequence length="67" mass="7971">MKRYGIRITLPEGDPMRAPHLLGEGWEQYRWYDSAEARDRAYEQMQNPPPYYRRGDVLSQVLEKVEG</sequence>
<name>A0A1V3NE14_9GAMM</name>
<dbReference type="RefSeq" id="WP_077279357.1">
    <property type="nucleotide sequence ID" value="NZ_MVBK01000069.1"/>
</dbReference>
<organism evidence="1 2">
    <name type="scientific">Thioalkalivibrio denitrificans</name>
    <dbReference type="NCBI Taxonomy" id="108003"/>
    <lineage>
        <taxon>Bacteria</taxon>
        <taxon>Pseudomonadati</taxon>
        <taxon>Pseudomonadota</taxon>
        <taxon>Gammaproteobacteria</taxon>
        <taxon>Chromatiales</taxon>
        <taxon>Ectothiorhodospiraceae</taxon>
        <taxon>Thioalkalivibrio</taxon>
    </lineage>
</organism>
<keyword evidence="2" id="KW-1185">Reference proteome</keyword>
<comment type="caution">
    <text evidence="1">The sequence shown here is derived from an EMBL/GenBank/DDBJ whole genome shotgun (WGS) entry which is preliminary data.</text>
</comment>
<evidence type="ECO:0000313" key="2">
    <source>
        <dbReference type="Proteomes" id="UP000189462"/>
    </source>
</evidence>